<organism evidence="6 7">
    <name type="scientific">Rhypophila decipiens</name>
    <dbReference type="NCBI Taxonomy" id="261697"/>
    <lineage>
        <taxon>Eukaryota</taxon>
        <taxon>Fungi</taxon>
        <taxon>Dikarya</taxon>
        <taxon>Ascomycota</taxon>
        <taxon>Pezizomycotina</taxon>
        <taxon>Sordariomycetes</taxon>
        <taxon>Sordariomycetidae</taxon>
        <taxon>Sordariales</taxon>
        <taxon>Naviculisporaceae</taxon>
        <taxon>Rhypophila</taxon>
    </lineage>
</organism>
<dbReference type="GO" id="GO:0046872">
    <property type="term" value="F:metal ion binding"/>
    <property type="evidence" value="ECO:0007669"/>
    <property type="project" value="UniProtKB-KW"/>
</dbReference>
<feature type="domain" description="Tyrosinase copper-binding" evidence="5">
    <location>
        <begin position="261"/>
        <end position="272"/>
    </location>
</feature>
<dbReference type="InterPro" id="IPR050316">
    <property type="entry name" value="Tyrosinase/Hemocyanin"/>
</dbReference>
<dbReference type="PANTHER" id="PTHR11474:SF126">
    <property type="entry name" value="TYROSINASE-LIKE PROTEIN TYR-1-RELATED"/>
    <property type="match status" value="1"/>
</dbReference>
<comment type="caution">
    <text evidence="6">The sequence shown here is derived from an EMBL/GenBank/DDBJ whole genome shotgun (WGS) entry which is preliminary data.</text>
</comment>
<evidence type="ECO:0000256" key="2">
    <source>
        <dbReference type="ARBA" id="ARBA00023008"/>
    </source>
</evidence>
<accession>A0AAN7B7M6</accession>
<keyword evidence="2" id="KW-0186">Copper</keyword>
<feature type="chain" id="PRO_5042968103" evidence="3">
    <location>
        <begin position="25"/>
        <end position="390"/>
    </location>
</feature>
<feature type="domain" description="Tyrosinase copper-binding" evidence="4">
    <location>
        <begin position="107"/>
        <end position="124"/>
    </location>
</feature>
<gene>
    <name evidence="6" type="ORF">QBC37DRAFT_457881</name>
</gene>
<reference evidence="6" key="2">
    <citation type="submission" date="2023-05" db="EMBL/GenBank/DDBJ databases">
        <authorList>
            <consortium name="Lawrence Berkeley National Laboratory"/>
            <person name="Steindorff A."/>
            <person name="Hensen N."/>
            <person name="Bonometti L."/>
            <person name="Westerberg I."/>
            <person name="Brannstrom I.O."/>
            <person name="Guillou S."/>
            <person name="Cros-Aarteil S."/>
            <person name="Calhoun S."/>
            <person name="Haridas S."/>
            <person name="Kuo A."/>
            <person name="Mondo S."/>
            <person name="Pangilinan J."/>
            <person name="Riley R."/>
            <person name="Labutti K."/>
            <person name="Andreopoulos B."/>
            <person name="Lipzen A."/>
            <person name="Chen C."/>
            <person name="Yanf M."/>
            <person name="Daum C."/>
            <person name="Ng V."/>
            <person name="Clum A."/>
            <person name="Ohm R."/>
            <person name="Martin F."/>
            <person name="Silar P."/>
            <person name="Natvig D."/>
            <person name="Lalanne C."/>
            <person name="Gautier V."/>
            <person name="Ament-Velasquez S.L."/>
            <person name="Kruys A."/>
            <person name="Hutchinson M.I."/>
            <person name="Powell A.J."/>
            <person name="Barry K."/>
            <person name="Miller A.N."/>
            <person name="Grigoriev I.V."/>
            <person name="Debuchy R."/>
            <person name="Gladieux P."/>
            <person name="Thoren M.H."/>
            <person name="Johannesson H."/>
        </authorList>
    </citation>
    <scope>NUCLEOTIDE SEQUENCE</scope>
    <source>
        <strain evidence="6">PSN293</strain>
    </source>
</reference>
<protein>
    <submittedName>
        <fullName evidence="6">Amino acid transporter protein</fullName>
    </submittedName>
</protein>
<dbReference type="Pfam" id="PF00264">
    <property type="entry name" value="Tyrosinase"/>
    <property type="match status" value="1"/>
</dbReference>
<evidence type="ECO:0000256" key="1">
    <source>
        <dbReference type="ARBA" id="ARBA00022723"/>
    </source>
</evidence>
<keyword evidence="7" id="KW-1185">Reference proteome</keyword>
<reference evidence="6" key="1">
    <citation type="journal article" date="2023" name="Mol. Phylogenet. Evol.">
        <title>Genome-scale phylogeny and comparative genomics of the fungal order Sordariales.</title>
        <authorList>
            <person name="Hensen N."/>
            <person name="Bonometti L."/>
            <person name="Westerberg I."/>
            <person name="Brannstrom I.O."/>
            <person name="Guillou S."/>
            <person name="Cros-Aarteil S."/>
            <person name="Calhoun S."/>
            <person name="Haridas S."/>
            <person name="Kuo A."/>
            <person name="Mondo S."/>
            <person name="Pangilinan J."/>
            <person name="Riley R."/>
            <person name="LaButti K."/>
            <person name="Andreopoulos B."/>
            <person name="Lipzen A."/>
            <person name="Chen C."/>
            <person name="Yan M."/>
            <person name="Daum C."/>
            <person name="Ng V."/>
            <person name="Clum A."/>
            <person name="Steindorff A."/>
            <person name="Ohm R.A."/>
            <person name="Martin F."/>
            <person name="Silar P."/>
            <person name="Natvig D.O."/>
            <person name="Lalanne C."/>
            <person name="Gautier V."/>
            <person name="Ament-Velasquez S.L."/>
            <person name="Kruys A."/>
            <person name="Hutchinson M.I."/>
            <person name="Powell A.J."/>
            <person name="Barry K."/>
            <person name="Miller A.N."/>
            <person name="Grigoriev I.V."/>
            <person name="Debuchy R."/>
            <person name="Gladieux P."/>
            <person name="Hiltunen Thoren M."/>
            <person name="Johannesson H."/>
        </authorList>
    </citation>
    <scope>NUCLEOTIDE SEQUENCE</scope>
    <source>
        <strain evidence="6">PSN293</strain>
    </source>
</reference>
<dbReference type="EMBL" id="MU858076">
    <property type="protein sequence ID" value="KAK4215766.1"/>
    <property type="molecule type" value="Genomic_DNA"/>
</dbReference>
<dbReference type="GO" id="GO:0016491">
    <property type="term" value="F:oxidoreductase activity"/>
    <property type="evidence" value="ECO:0007669"/>
    <property type="project" value="InterPro"/>
</dbReference>
<dbReference type="PROSITE" id="PS00498">
    <property type="entry name" value="TYROSINASE_2"/>
    <property type="match status" value="1"/>
</dbReference>
<dbReference type="InterPro" id="IPR002227">
    <property type="entry name" value="Tyrosinase_Cu-bd"/>
</dbReference>
<dbReference type="SUPFAM" id="SSF48056">
    <property type="entry name" value="Di-copper centre-containing domain"/>
    <property type="match status" value="1"/>
</dbReference>
<feature type="signal peptide" evidence="3">
    <location>
        <begin position="1"/>
        <end position="24"/>
    </location>
</feature>
<evidence type="ECO:0000259" key="4">
    <source>
        <dbReference type="PROSITE" id="PS00497"/>
    </source>
</evidence>
<evidence type="ECO:0000313" key="7">
    <source>
        <dbReference type="Proteomes" id="UP001301769"/>
    </source>
</evidence>
<dbReference type="Gene3D" id="1.10.1280.10">
    <property type="entry name" value="Di-copper center containing domain from catechol oxidase"/>
    <property type="match status" value="1"/>
</dbReference>
<dbReference type="PANTHER" id="PTHR11474">
    <property type="entry name" value="TYROSINASE FAMILY MEMBER"/>
    <property type="match status" value="1"/>
</dbReference>
<dbReference type="AlphaFoldDB" id="A0AAN7B7M6"/>
<evidence type="ECO:0000259" key="5">
    <source>
        <dbReference type="PROSITE" id="PS00498"/>
    </source>
</evidence>
<dbReference type="PROSITE" id="PS00497">
    <property type="entry name" value="TYROSINASE_1"/>
    <property type="match status" value="1"/>
</dbReference>
<name>A0AAN7B7M6_9PEZI</name>
<proteinExistence type="predicted"/>
<keyword evidence="3" id="KW-0732">Signal</keyword>
<keyword evidence="1" id="KW-0479">Metal-binding</keyword>
<evidence type="ECO:0000313" key="6">
    <source>
        <dbReference type="EMBL" id="KAK4215766.1"/>
    </source>
</evidence>
<sequence length="390" mass="41778">MHGTANLRIALAALLLYTLAGVSAASSSPKTQLSRRRCGGKSGSPIKNCARKSQRKAWDDLTPDQRKDYISSTLCLTTTPAKHGVPGAKTLWDELHYVHIVQSAYIHFVGAFLPFHRYFLLAHETLLRRECNYRGHIPYWNEVNDVFTFRNSSVFDPMTGFGGDGAPLAGHPGGGCITDGPFADLRLQLTANLTVAPDGGYCISRNMSDCLFSGALQENLDACLSAPTFEAHRNCLEAKPHIAGHWGVGGTMSDTLLSPGDPLFFLHHTWLDKLWWEWQSRNLSARLTEISGPNIVVPPAPPPGNGTGGPPPGKTTFTFRNETCSPSGGGPGQGHGIGEPLDTALTDFFGDGGGNVTTLGHVLFSHGILPNSTIGEVMDLGGGVVCAEYV</sequence>
<dbReference type="PRINTS" id="PR00092">
    <property type="entry name" value="TYROSINASE"/>
</dbReference>
<dbReference type="InterPro" id="IPR008922">
    <property type="entry name" value="Di-copper_centre_dom_sf"/>
</dbReference>
<dbReference type="Proteomes" id="UP001301769">
    <property type="component" value="Unassembled WGS sequence"/>
</dbReference>
<evidence type="ECO:0000256" key="3">
    <source>
        <dbReference type="SAM" id="SignalP"/>
    </source>
</evidence>